<protein>
    <submittedName>
        <fullName evidence="5">KipI antagonist</fullName>
    </submittedName>
</protein>
<dbReference type="InterPro" id="IPR052708">
    <property type="entry name" value="PxpC"/>
</dbReference>
<proteinExistence type="predicted"/>
<dbReference type="Pfam" id="PF02626">
    <property type="entry name" value="CT_A_B"/>
    <property type="match status" value="1"/>
</dbReference>
<dbReference type="InterPro" id="IPR029000">
    <property type="entry name" value="Cyclophilin-like_dom_sf"/>
</dbReference>
<evidence type="ECO:0000256" key="3">
    <source>
        <dbReference type="ARBA" id="ARBA00022840"/>
    </source>
</evidence>
<dbReference type="RefSeq" id="WP_101177573.1">
    <property type="nucleotide sequence ID" value="NZ_PISE01000026.1"/>
</dbReference>
<keyword evidence="6" id="KW-1185">Reference proteome</keyword>
<reference evidence="5 6" key="1">
    <citation type="journal article" date="2003" name="Int. J. Syst. Evol. Microbiol.">
        <title>Bacillus nealsonii sp. nov., isolated from a spacecraft-assembly facility, whose spores are gamma-radiation resistant.</title>
        <authorList>
            <person name="Venkateswaran K."/>
            <person name="Kempf M."/>
            <person name="Chen F."/>
            <person name="Satomi M."/>
            <person name="Nicholson W."/>
            <person name="Kern R."/>
        </authorList>
    </citation>
    <scope>NUCLEOTIDE SEQUENCE [LARGE SCALE GENOMIC DNA]</scope>
    <source>
        <strain evidence="5 6">FO-92</strain>
    </source>
</reference>
<dbReference type="Proteomes" id="UP000233375">
    <property type="component" value="Unassembled WGS sequence"/>
</dbReference>
<dbReference type="NCBIfam" id="TIGR00724">
    <property type="entry name" value="urea_amlyse_rel"/>
    <property type="match status" value="1"/>
</dbReference>
<evidence type="ECO:0000259" key="4">
    <source>
        <dbReference type="SMART" id="SM00797"/>
    </source>
</evidence>
<name>A0A2N0Z1B0_9BACI</name>
<accession>A0A2N0Z1B0</accession>
<dbReference type="GO" id="GO:0005524">
    <property type="term" value="F:ATP binding"/>
    <property type="evidence" value="ECO:0007669"/>
    <property type="project" value="UniProtKB-KW"/>
</dbReference>
<evidence type="ECO:0000256" key="2">
    <source>
        <dbReference type="ARBA" id="ARBA00022801"/>
    </source>
</evidence>
<dbReference type="SUPFAM" id="SSF50891">
    <property type="entry name" value="Cyclophilin-like"/>
    <property type="match status" value="1"/>
</dbReference>
<dbReference type="OrthoDB" id="9782422at2"/>
<sequence>MSITILRPGLLTSIQDTGRYGFQKYGVIASGAMDVYSLRMANLLVGNKETEAALEITLMGPMISVNEDMLIAITGADLSPSVDGISLPVWRPVWIKRGSVIKFGVPKSGCRSYFAVAGGFAVEKIMHSKSTYLRGEIGGFKGRALQKQDTIEIGKYSERSMMLFSKLKDTVSTSPFSTTDWFVDSKLFFSGSSEALIRVLSGRQYDQLTKQGKNQLFAEFFQITPQSDRMGFRLSGPKMEFQEKEDMLSEAVSFGTIQLPPNGNPIILLADRQTTGGYPKIAQVASVDLAYLAQRKPGEKIRFQLITLEEAQQLQLKKEKQWKQLKHAILMKQ</sequence>
<evidence type="ECO:0000313" key="6">
    <source>
        <dbReference type="Proteomes" id="UP000233375"/>
    </source>
</evidence>
<dbReference type="GO" id="GO:0016787">
    <property type="term" value="F:hydrolase activity"/>
    <property type="evidence" value="ECO:0007669"/>
    <property type="project" value="UniProtKB-KW"/>
</dbReference>
<dbReference type="Gene3D" id="2.40.100.10">
    <property type="entry name" value="Cyclophilin-like"/>
    <property type="match status" value="1"/>
</dbReference>
<dbReference type="PANTHER" id="PTHR43309:SF5">
    <property type="entry name" value="5-OXOPROLINASE SUBUNIT C"/>
    <property type="match status" value="1"/>
</dbReference>
<evidence type="ECO:0000256" key="1">
    <source>
        <dbReference type="ARBA" id="ARBA00022741"/>
    </source>
</evidence>
<dbReference type="PANTHER" id="PTHR43309">
    <property type="entry name" value="5-OXOPROLINASE SUBUNIT C"/>
    <property type="match status" value="1"/>
</dbReference>
<dbReference type="SMART" id="SM00797">
    <property type="entry name" value="AHS2"/>
    <property type="match status" value="1"/>
</dbReference>
<evidence type="ECO:0000313" key="5">
    <source>
        <dbReference type="EMBL" id="PKG23300.1"/>
    </source>
</evidence>
<dbReference type="AlphaFoldDB" id="A0A2N0Z1B0"/>
<dbReference type="InterPro" id="IPR003778">
    <property type="entry name" value="CT_A_B"/>
</dbReference>
<keyword evidence="2" id="KW-0378">Hydrolase</keyword>
<gene>
    <name evidence="5" type="ORF">CWS01_12685</name>
</gene>
<keyword evidence="1" id="KW-0547">Nucleotide-binding</keyword>
<organism evidence="5 6">
    <name type="scientific">Niallia nealsonii</name>
    <dbReference type="NCBI Taxonomy" id="115979"/>
    <lineage>
        <taxon>Bacteria</taxon>
        <taxon>Bacillati</taxon>
        <taxon>Bacillota</taxon>
        <taxon>Bacilli</taxon>
        <taxon>Bacillales</taxon>
        <taxon>Bacillaceae</taxon>
        <taxon>Niallia</taxon>
    </lineage>
</organism>
<feature type="domain" description="Carboxyltransferase" evidence="4">
    <location>
        <begin position="24"/>
        <end position="321"/>
    </location>
</feature>
<dbReference type="EMBL" id="PISE01000026">
    <property type="protein sequence ID" value="PKG23300.1"/>
    <property type="molecule type" value="Genomic_DNA"/>
</dbReference>
<keyword evidence="3" id="KW-0067">ATP-binding</keyword>
<comment type="caution">
    <text evidence="5">The sequence shown here is derived from an EMBL/GenBank/DDBJ whole genome shotgun (WGS) entry which is preliminary data.</text>
</comment>